<evidence type="ECO:0000256" key="1">
    <source>
        <dbReference type="SAM" id="MobiDB-lite"/>
    </source>
</evidence>
<dbReference type="AlphaFoldDB" id="A0A7W5GAK5"/>
<proteinExistence type="predicted"/>
<sequence length="108" mass="12202">MTFKSIDLQMSIPRTQEFSGMHGQALHKPVADQNTLAAQTTKQTELLRGKNTAVEQSNGAHIRNDQDGEQGNAYRNAKQERKEPCLDNEEQDHPPAHPYKGHRLDLKL</sequence>
<name>A0A7W5GAK5_9BACL</name>
<evidence type="ECO:0000313" key="2">
    <source>
        <dbReference type="EMBL" id="MBB3152082.1"/>
    </source>
</evidence>
<dbReference type="Proteomes" id="UP000518605">
    <property type="component" value="Unassembled WGS sequence"/>
</dbReference>
<protein>
    <submittedName>
        <fullName evidence="2">Uncharacterized protein</fullName>
    </submittedName>
</protein>
<gene>
    <name evidence="2" type="ORF">FHS16_002128</name>
</gene>
<dbReference type="EMBL" id="JACHXW010000005">
    <property type="protein sequence ID" value="MBB3152082.1"/>
    <property type="molecule type" value="Genomic_DNA"/>
</dbReference>
<keyword evidence="3" id="KW-1185">Reference proteome</keyword>
<feature type="compositionally biased region" description="Basic and acidic residues" evidence="1">
    <location>
        <begin position="77"/>
        <end position="95"/>
    </location>
</feature>
<accession>A0A7W5GAK5</accession>
<reference evidence="2 3" key="1">
    <citation type="submission" date="2020-08" db="EMBL/GenBank/DDBJ databases">
        <title>Genomic Encyclopedia of Type Strains, Phase III (KMG-III): the genomes of soil and plant-associated and newly described type strains.</title>
        <authorList>
            <person name="Whitman W."/>
        </authorList>
    </citation>
    <scope>NUCLEOTIDE SEQUENCE [LARGE SCALE GENOMIC DNA]</scope>
    <source>
        <strain evidence="2 3">CECT 8234</strain>
    </source>
</reference>
<feature type="region of interest" description="Disordered" evidence="1">
    <location>
        <begin position="50"/>
        <end position="108"/>
    </location>
</feature>
<organism evidence="2 3">
    <name type="scientific">Paenibacillus endophyticus</name>
    <dbReference type="NCBI Taxonomy" id="1294268"/>
    <lineage>
        <taxon>Bacteria</taxon>
        <taxon>Bacillati</taxon>
        <taxon>Bacillota</taxon>
        <taxon>Bacilli</taxon>
        <taxon>Bacillales</taxon>
        <taxon>Paenibacillaceae</taxon>
        <taxon>Paenibacillus</taxon>
    </lineage>
</organism>
<evidence type="ECO:0000313" key="3">
    <source>
        <dbReference type="Proteomes" id="UP000518605"/>
    </source>
</evidence>
<dbReference type="RefSeq" id="WP_183561689.1">
    <property type="nucleotide sequence ID" value="NZ_CBCSLB010000003.1"/>
</dbReference>
<comment type="caution">
    <text evidence="2">The sequence shown here is derived from an EMBL/GenBank/DDBJ whole genome shotgun (WGS) entry which is preliminary data.</text>
</comment>